<organism evidence="3 4">
    <name type="scientific">Ephemerocybe angulata</name>
    <dbReference type="NCBI Taxonomy" id="980116"/>
    <lineage>
        <taxon>Eukaryota</taxon>
        <taxon>Fungi</taxon>
        <taxon>Dikarya</taxon>
        <taxon>Basidiomycota</taxon>
        <taxon>Agaricomycotina</taxon>
        <taxon>Agaricomycetes</taxon>
        <taxon>Agaricomycetidae</taxon>
        <taxon>Agaricales</taxon>
        <taxon>Agaricineae</taxon>
        <taxon>Psathyrellaceae</taxon>
        <taxon>Ephemerocybe</taxon>
    </lineage>
</organism>
<feature type="domain" description="Smr" evidence="2">
    <location>
        <begin position="615"/>
        <end position="691"/>
    </location>
</feature>
<proteinExistence type="predicted"/>
<evidence type="ECO:0000259" key="2">
    <source>
        <dbReference type="PROSITE" id="PS50828"/>
    </source>
</evidence>
<dbReference type="Pfam" id="PF01713">
    <property type="entry name" value="Smr"/>
    <property type="match status" value="1"/>
</dbReference>
<reference evidence="3 4" key="1">
    <citation type="journal article" date="2020" name="ISME J.">
        <title>Uncovering the hidden diversity of litter-decomposition mechanisms in mushroom-forming fungi.</title>
        <authorList>
            <person name="Floudas D."/>
            <person name="Bentzer J."/>
            <person name="Ahren D."/>
            <person name="Johansson T."/>
            <person name="Persson P."/>
            <person name="Tunlid A."/>
        </authorList>
    </citation>
    <scope>NUCLEOTIDE SEQUENCE [LARGE SCALE GENOMIC DNA]</scope>
    <source>
        <strain evidence="3 4">CBS 175.51</strain>
    </source>
</reference>
<gene>
    <name evidence="3" type="ORF">D9611_003858</name>
</gene>
<keyword evidence="4" id="KW-1185">Reference proteome</keyword>
<feature type="compositionally biased region" description="Pro residues" evidence="1">
    <location>
        <begin position="250"/>
        <end position="262"/>
    </location>
</feature>
<dbReference type="AlphaFoldDB" id="A0A8H5B5A3"/>
<feature type="compositionally biased region" description="Basic residues" evidence="1">
    <location>
        <begin position="105"/>
        <end position="123"/>
    </location>
</feature>
<evidence type="ECO:0000313" key="4">
    <source>
        <dbReference type="Proteomes" id="UP000541558"/>
    </source>
</evidence>
<feature type="region of interest" description="Disordered" evidence="1">
    <location>
        <begin position="495"/>
        <end position="532"/>
    </location>
</feature>
<sequence length="693" mass="73775">MDIAFSIISGLFLRIASNGIYVDRLAKVSSALVGVWEGVVVHQMSSRSSSELDHYLAYGLRVLIDFVVSRDQTKAVMILVWTVLGAFASEFVTPRSVLRSSPSKRDRRSRSSRNRTSHTRRTVPHPGLASSNPPTANLPLFPPNARATPQFSVTKPPSPPSLFLGADSESLTPIPAPVHPLDLSPTRPPTGLASHLEKGEGPDSGANPSLPTPPQSQPSDGLEFGKTASPHRLSTIHEISSAAERTPQHAPAPAPILSPPPQRQESNGSKESIKESVKESIKEGQSQVQSTNPSGATTPLPVPNFTMQGFSIGNAFDNSSTDAENDEMTTSTPLTAIPPAHAAMPIPNPSTSNWQPHIPEHPLGSTNTNYSTASVASPPWETDDALDELQTPPSHLSRVDASMAVDLDDPLSTPPFMSASTAMLSPLVLEEDLSGSGVPLVSVIAGPIPSITQIQALGESATPTPVASVVTVRGALPSAATAVAGPGPSTLLSLSSSLVPVTPESPLKKGKQLAEDPPSDPESVGSSVFSTPEPTVLTRKAERMRQDARDAEKEWSVLKEKHNEAVREGKTAEGFILKRKMYAAEERARELHKKAAKRYFASLNELNPKKKENTIDVHGLRPGEAIDRTERALADAMENGVTTLKVIVGKGLHSIGGQPVLKNVVKQSLERQKIECKIDPKNTGVLLLTVPSA</sequence>
<evidence type="ECO:0000313" key="3">
    <source>
        <dbReference type="EMBL" id="KAF5316911.1"/>
    </source>
</evidence>
<feature type="region of interest" description="Disordered" evidence="1">
    <location>
        <begin position="243"/>
        <end position="302"/>
    </location>
</feature>
<dbReference type="PROSITE" id="PS50828">
    <property type="entry name" value="SMR"/>
    <property type="match status" value="1"/>
</dbReference>
<protein>
    <recommendedName>
        <fullName evidence="2">Smr domain-containing protein</fullName>
    </recommendedName>
</protein>
<dbReference type="Proteomes" id="UP000541558">
    <property type="component" value="Unassembled WGS sequence"/>
</dbReference>
<dbReference type="PANTHER" id="PTHR47417">
    <property type="entry name" value="SMR DOMAIN-CONTAINING PROTEIN YPL199C"/>
    <property type="match status" value="1"/>
</dbReference>
<dbReference type="OrthoDB" id="3231855at2759"/>
<dbReference type="EMBL" id="JAACJK010000219">
    <property type="protein sequence ID" value="KAF5316911.1"/>
    <property type="molecule type" value="Genomic_DNA"/>
</dbReference>
<feature type="compositionally biased region" description="Low complexity" evidence="1">
    <location>
        <begin position="495"/>
        <end position="505"/>
    </location>
</feature>
<dbReference type="InterPro" id="IPR002625">
    <property type="entry name" value="Smr_dom"/>
</dbReference>
<accession>A0A8H5B5A3</accession>
<feature type="compositionally biased region" description="Basic and acidic residues" evidence="1">
    <location>
        <begin position="271"/>
        <end position="282"/>
    </location>
</feature>
<dbReference type="PANTHER" id="PTHR47417:SF1">
    <property type="entry name" value="SMR DOMAIN-CONTAINING PROTEIN YPL199C"/>
    <property type="match status" value="1"/>
</dbReference>
<dbReference type="SUPFAM" id="SSF160443">
    <property type="entry name" value="SMR domain-like"/>
    <property type="match status" value="1"/>
</dbReference>
<dbReference type="InterPro" id="IPR053020">
    <property type="entry name" value="Smr_domain_protein"/>
</dbReference>
<dbReference type="SMART" id="SM00463">
    <property type="entry name" value="SMR"/>
    <property type="match status" value="1"/>
</dbReference>
<comment type="caution">
    <text evidence="3">The sequence shown here is derived from an EMBL/GenBank/DDBJ whole genome shotgun (WGS) entry which is preliminary data.</text>
</comment>
<dbReference type="InterPro" id="IPR036063">
    <property type="entry name" value="Smr_dom_sf"/>
</dbReference>
<name>A0A8H5B5A3_9AGAR</name>
<dbReference type="Gene3D" id="3.30.1370.110">
    <property type="match status" value="1"/>
</dbReference>
<feature type="compositionally biased region" description="Polar residues" evidence="1">
    <location>
        <begin position="284"/>
        <end position="297"/>
    </location>
</feature>
<evidence type="ECO:0000256" key="1">
    <source>
        <dbReference type="SAM" id="MobiDB-lite"/>
    </source>
</evidence>
<feature type="region of interest" description="Disordered" evidence="1">
    <location>
        <begin position="98"/>
        <end position="227"/>
    </location>
</feature>